<evidence type="ECO:0000256" key="1">
    <source>
        <dbReference type="SAM" id="Phobius"/>
    </source>
</evidence>
<dbReference type="Proteomes" id="UP000503640">
    <property type="component" value="Unassembled WGS sequence"/>
</dbReference>
<dbReference type="EMBL" id="BJTG01000007">
    <property type="protein sequence ID" value="GEJ58238.1"/>
    <property type="molecule type" value="Genomic_DNA"/>
</dbReference>
<dbReference type="PANTHER" id="PTHR30485:SF0">
    <property type="entry name" value="NI_FE-HYDROGENASE 1 B-TYPE CYTOCHROME SUBUNIT-RELATED"/>
    <property type="match status" value="1"/>
</dbReference>
<comment type="caution">
    <text evidence="2">The sequence shown here is derived from an EMBL/GenBank/DDBJ whole genome shotgun (WGS) entry which is preliminary data.</text>
</comment>
<protein>
    <submittedName>
        <fullName evidence="2">Cytochrome b</fullName>
    </submittedName>
</protein>
<keyword evidence="3" id="KW-1185">Reference proteome</keyword>
<keyword evidence="1" id="KW-1133">Transmembrane helix</keyword>
<feature type="transmembrane region" description="Helical" evidence="1">
    <location>
        <begin position="23"/>
        <end position="42"/>
    </location>
</feature>
<dbReference type="Gene3D" id="1.20.950.20">
    <property type="entry name" value="Transmembrane di-heme cytochromes, Chain C"/>
    <property type="match status" value="1"/>
</dbReference>
<dbReference type="AlphaFoldDB" id="A0A7I9VPS3"/>
<dbReference type="GO" id="GO:0020037">
    <property type="term" value="F:heme binding"/>
    <property type="evidence" value="ECO:0007669"/>
    <property type="project" value="TreeGrafter"/>
</dbReference>
<dbReference type="InterPro" id="IPR016174">
    <property type="entry name" value="Di-haem_cyt_TM"/>
</dbReference>
<proteinExistence type="predicted"/>
<evidence type="ECO:0000313" key="3">
    <source>
        <dbReference type="Proteomes" id="UP000503640"/>
    </source>
</evidence>
<accession>A0A7I9VPS3</accession>
<keyword evidence="1" id="KW-0812">Transmembrane</keyword>
<reference evidence="3" key="1">
    <citation type="journal article" date="2020" name="Appl. Environ. Microbiol.">
        <title>Diazotrophic Anaeromyxobacter Isolates from Soils.</title>
        <authorList>
            <person name="Masuda Y."/>
            <person name="Yamanaka H."/>
            <person name="Xu Z.X."/>
            <person name="Shiratori Y."/>
            <person name="Aono T."/>
            <person name="Amachi S."/>
            <person name="Senoo K."/>
            <person name="Itoh H."/>
        </authorList>
    </citation>
    <scope>NUCLEOTIDE SEQUENCE [LARGE SCALE GENOMIC DNA]</scope>
    <source>
        <strain evidence="3">R267</strain>
    </source>
</reference>
<dbReference type="SUPFAM" id="SSF81342">
    <property type="entry name" value="Transmembrane di-heme cytochromes"/>
    <property type="match status" value="1"/>
</dbReference>
<keyword evidence="1" id="KW-0472">Membrane</keyword>
<dbReference type="PANTHER" id="PTHR30485">
    <property type="entry name" value="NI/FE-HYDROGENASE 1 B-TYPE CYTOCHROME SUBUNIT"/>
    <property type="match status" value="1"/>
</dbReference>
<dbReference type="GO" id="GO:0022904">
    <property type="term" value="P:respiratory electron transport chain"/>
    <property type="evidence" value="ECO:0007669"/>
    <property type="project" value="InterPro"/>
</dbReference>
<sequence length="246" mass="27796">MADSNVSTSYLVRFTGKQRAEHLVTMVVFTMLCLTGLPQKFYGAAWAHRMVNLFGGIDAARWIHRFCGWTLALSTVVHFASALVTIAGRKTRLTMIPTKHDFDDAVATLKYYLGLRDHGPKYDRYDYKQKFEYWGLVMGNVIMVLTGIILIYPTVLARFLPGELVPAAKVAHSNEGLMAFLVITIWHIYNAHLNPDVFPFDTCIFTGKISRERMEHEHPLELERLEAEASRAGKAVAPHAEREVVG</sequence>
<feature type="transmembrane region" description="Helical" evidence="1">
    <location>
        <begin position="131"/>
        <end position="152"/>
    </location>
</feature>
<organism evidence="2 3">
    <name type="scientific">Anaeromyxobacter diazotrophicus</name>
    <dbReference type="NCBI Taxonomy" id="2590199"/>
    <lineage>
        <taxon>Bacteria</taxon>
        <taxon>Pseudomonadati</taxon>
        <taxon>Myxococcota</taxon>
        <taxon>Myxococcia</taxon>
        <taxon>Myxococcales</taxon>
        <taxon>Cystobacterineae</taxon>
        <taxon>Anaeromyxobacteraceae</taxon>
        <taxon>Anaeromyxobacter</taxon>
    </lineage>
</organism>
<feature type="transmembrane region" description="Helical" evidence="1">
    <location>
        <begin position="62"/>
        <end position="86"/>
    </location>
</feature>
<evidence type="ECO:0000313" key="2">
    <source>
        <dbReference type="EMBL" id="GEJ58238.1"/>
    </source>
</evidence>
<name>A0A7I9VPS3_9BACT</name>
<dbReference type="GO" id="GO:0005886">
    <property type="term" value="C:plasma membrane"/>
    <property type="evidence" value="ECO:0007669"/>
    <property type="project" value="TreeGrafter"/>
</dbReference>
<dbReference type="InterPro" id="IPR051542">
    <property type="entry name" value="Hydrogenase_cytochrome"/>
</dbReference>
<gene>
    <name evidence="2" type="ORF">AMYX_29790</name>
</gene>